<dbReference type="Proteomes" id="UP000283255">
    <property type="component" value="Unassembled WGS sequence"/>
</dbReference>
<gene>
    <name evidence="1" type="ORF">D1Z90_12445</name>
</gene>
<proteinExistence type="predicted"/>
<evidence type="ECO:0000313" key="1">
    <source>
        <dbReference type="EMBL" id="RJG42688.1"/>
    </source>
</evidence>
<dbReference type="AlphaFoldDB" id="A0A418YDT0"/>
<organism evidence="1 2">
    <name type="scientific">Motilimonas pumila</name>
    <dbReference type="NCBI Taxonomy" id="2303987"/>
    <lineage>
        <taxon>Bacteria</taxon>
        <taxon>Pseudomonadati</taxon>
        <taxon>Pseudomonadota</taxon>
        <taxon>Gammaproteobacteria</taxon>
        <taxon>Alteromonadales</taxon>
        <taxon>Alteromonadales genera incertae sedis</taxon>
        <taxon>Motilimonas</taxon>
    </lineage>
</organism>
<name>A0A418YDT0_9GAMM</name>
<dbReference type="PIRSF" id="PIRSF026426">
    <property type="entry name" value="DUF1499"/>
    <property type="match status" value="1"/>
</dbReference>
<sequence length="151" mass="17044">MFLYSASLLLVITVAFFALIYWQNSQVPVLGVLDGQFKPLKNSPNGVSTQATDTSKRVAPWPWKSDSATTMKAIQASVQSLGNARIVQQESNYLYAVFTTPTMKFHDDVEFWLEASDKTVQFRSQSRAGKSDLGLNQQRYQQLEAQYLTHD</sequence>
<dbReference type="PANTHER" id="PTHR34801:SF6">
    <property type="entry name" value="SLL1620 PROTEIN"/>
    <property type="match status" value="1"/>
</dbReference>
<keyword evidence="2" id="KW-1185">Reference proteome</keyword>
<evidence type="ECO:0000313" key="2">
    <source>
        <dbReference type="Proteomes" id="UP000283255"/>
    </source>
</evidence>
<reference evidence="1 2" key="1">
    <citation type="submission" date="2018-09" db="EMBL/GenBank/DDBJ databases">
        <authorList>
            <person name="Wang F."/>
        </authorList>
    </citation>
    <scope>NUCLEOTIDE SEQUENCE [LARGE SCALE GENOMIC DNA]</scope>
    <source>
        <strain evidence="1 2">PLHSC7-2</strain>
    </source>
</reference>
<dbReference type="InterPro" id="IPR010865">
    <property type="entry name" value="DUF1499"/>
</dbReference>
<dbReference type="Pfam" id="PF07386">
    <property type="entry name" value="DUF1499"/>
    <property type="match status" value="1"/>
</dbReference>
<dbReference type="PANTHER" id="PTHR34801">
    <property type="entry name" value="EXPRESSED PROTEIN"/>
    <property type="match status" value="1"/>
</dbReference>
<protein>
    <submittedName>
        <fullName evidence="1">DUF1499 domain-containing protein</fullName>
    </submittedName>
</protein>
<dbReference type="EMBL" id="QZCH01000015">
    <property type="protein sequence ID" value="RJG42688.1"/>
    <property type="molecule type" value="Genomic_DNA"/>
</dbReference>
<reference evidence="1 2" key="2">
    <citation type="submission" date="2019-01" db="EMBL/GenBank/DDBJ databases">
        <title>Motilimonas pumilus sp. nov., isolated from the gut of sea cucumber (Apostichopus japonicus).</title>
        <authorList>
            <person name="Wang F.-Q."/>
            <person name="Ren L.-H."/>
            <person name="Lin Y.-W."/>
            <person name="Sun G.-H."/>
            <person name="Du Z.-J."/>
            <person name="Zhao J.-X."/>
            <person name="Liu X.-J."/>
            <person name="Liu L.-J."/>
        </authorList>
    </citation>
    <scope>NUCLEOTIDE SEQUENCE [LARGE SCALE GENOMIC DNA]</scope>
    <source>
        <strain evidence="1 2">PLHSC7-2</strain>
    </source>
</reference>
<dbReference type="OrthoDB" id="9793534at2"/>
<accession>A0A418YDT0</accession>
<comment type="caution">
    <text evidence="1">The sequence shown here is derived from an EMBL/GenBank/DDBJ whole genome shotgun (WGS) entry which is preliminary data.</text>
</comment>